<dbReference type="CDD" id="cd00067">
    <property type="entry name" value="GAL4"/>
    <property type="match status" value="1"/>
</dbReference>
<keyword evidence="1" id="KW-0805">Transcription regulation</keyword>
<organism evidence="7 8">
    <name type="scientific">Penicillium concentricum</name>
    <dbReference type="NCBI Taxonomy" id="293559"/>
    <lineage>
        <taxon>Eukaryota</taxon>
        <taxon>Fungi</taxon>
        <taxon>Dikarya</taxon>
        <taxon>Ascomycota</taxon>
        <taxon>Pezizomycotina</taxon>
        <taxon>Eurotiomycetes</taxon>
        <taxon>Eurotiomycetidae</taxon>
        <taxon>Eurotiales</taxon>
        <taxon>Aspergillaceae</taxon>
        <taxon>Penicillium</taxon>
    </lineage>
</organism>
<keyword evidence="4" id="KW-0539">Nucleus</keyword>
<feature type="domain" description="Zn(2)-C6 fungal-type" evidence="6">
    <location>
        <begin position="23"/>
        <end position="53"/>
    </location>
</feature>
<dbReference type="InterPro" id="IPR001138">
    <property type="entry name" value="Zn2Cys6_DnaBD"/>
</dbReference>
<dbReference type="RefSeq" id="XP_056576710.1">
    <property type="nucleotide sequence ID" value="XM_056725859.1"/>
</dbReference>
<accession>A0A9W9V1E0</accession>
<dbReference type="OrthoDB" id="4369843at2759"/>
<dbReference type="PROSITE" id="PS00463">
    <property type="entry name" value="ZN2_CY6_FUNGAL_1"/>
    <property type="match status" value="1"/>
</dbReference>
<evidence type="ECO:0000256" key="5">
    <source>
        <dbReference type="SAM" id="MobiDB-lite"/>
    </source>
</evidence>
<dbReference type="GeneID" id="81465042"/>
<feature type="region of interest" description="Disordered" evidence="5">
    <location>
        <begin position="1"/>
        <end position="21"/>
    </location>
</feature>
<keyword evidence="2" id="KW-0238">DNA-binding</keyword>
<dbReference type="Gene3D" id="4.10.240.10">
    <property type="entry name" value="Zn(2)-C6 fungal-type DNA-binding domain"/>
    <property type="match status" value="1"/>
</dbReference>
<evidence type="ECO:0000256" key="3">
    <source>
        <dbReference type="ARBA" id="ARBA00023163"/>
    </source>
</evidence>
<sequence length="230" mass="25470">MEYAAPLQSKSIERNGRRPGKTACSACHARKKRCDIAWPHTQCANCRKGDEICLPRAPVKRSAPQSAKDDRSRNQSYQLLDLPLPQGIDHEVPRWSALYSFYSEICRLLPPSGNDDSDLDHIGSPSSAQLESYPDLCKTSLGEHSTDNSLYQEVQLDLQYANISPMKGIIYMPASRSPSRSRNGTDSGEVACLHSSGTGDSSVLARTYCPGIWDSETVIFMNDLDKLLVF</sequence>
<dbReference type="SUPFAM" id="SSF57701">
    <property type="entry name" value="Zn2/Cys6 DNA-binding domain"/>
    <property type="match status" value="1"/>
</dbReference>
<evidence type="ECO:0000256" key="4">
    <source>
        <dbReference type="ARBA" id="ARBA00023242"/>
    </source>
</evidence>
<dbReference type="GO" id="GO:0003677">
    <property type="term" value="F:DNA binding"/>
    <property type="evidence" value="ECO:0007669"/>
    <property type="project" value="UniProtKB-KW"/>
</dbReference>
<dbReference type="EMBL" id="JAPZBT010000003">
    <property type="protein sequence ID" value="KAJ5365243.1"/>
    <property type="molecule type" value="Genomic_DNA"/>
</dbReference>
<gene>
    <name evidence="7" type="ORF">N7517_008129</name>
</gene>
<comment type="caution">
    <text evidence="7">The sequence shown here is derived from an EMBL/GenBank/DDBJ whole genome shotgun (WGS) entry which is preliminary data.</text>
</comment>
<evidence type="ECO:0000259" key="6">
    <source>
        <dbReference type="PROSITE" id="PS50048"/>
    </source>
</evidence>
<dbReference type="GO" id="GO:0000981">
    <property type="term" value="F:DNA-binding transcription factor activity, RNA polymerase II-specific"/>
    <property type="evidence" value="ECO:0007669"/>
    <property type="project" value="InterPro"/>
</dbReference>
<keyword evidence="3" id="KW-0804">Transcription</keyword>
<evidence type="ECO:0000256" key="1">
    <source>
        <dbReference type="ARBA" id="ARBA00023015"/>
    </source>
</evidence>
<evidence type="ECO:0000256" key="2">
    <source>
        <dbReference type="ARBA" id="ARBA00023125"/>
    </source>
</evidence>
<dbReference type="Proteomes" id="UP001147752">
    <property type="component" value="Unassembled WGS sequence"/>
</dbReference>
<dbReference type="AlphaFoldDB" id="A0A9W9V1E0"/>
<reference evidence="7" key="2">
    <citation type="journal article" date="2023" name="IMA Fungus">
        <title>Comparative genomic study of the Penicillium genus elucidates a diverse pangenome and 15 lateral gene transfer events.</title>
        <authorList>
            <person name="Petersen C."/>
            <person name="Sorensen T."/>
            <person name="Nielsen M.R."/>
            <person name="Sondergaard T.E."/>
            <person name="Sorensen J.L."/>
            <person name="Fitzpatrick D.A."/>
            <person name="Frisvad J.C."/>
            <person name="Nielsen K.L."/>
        </authorList>
    </citation>
    <scope>NUCLEOTIDE SEQUENCE</scope>
    <source>
        <strain evidence="7">IBT 3081</strain>
    </source>
</reference>
<dbReference type="GO" id="GO:0008270">
    <property type="term" value="F:zinc ion binding"/>
    <property type="evidence" value="ECO:0007669"/>
    <property type="project" value="InterPro"/>
</dbReference>
<evidence type="ECO:0000313" key="8">
    <source>
        <dbReference type="Proteomes" id="UP001147752"/>
    </source>
</evidence>
<proteinExistence type="predicted"/>
<dbReference type="InterPro" id="IPR036864">
    <property type="entry name" value="Zn2-C6_fun-type_DNA-bd_sf"/>
</dbReference>
<protein>
    <recommendedName>
        <fullName evidence="6">Zn(2)-C6 fungal-type domain-containing protein</fullName>
    </recommendedName>
</protein>
<keyword evidence="8" id="KW-1185">Reference proteome</keyword>
<reference evidence="7" key="1">
    <citation type="submission" date="2022-12" db="EMBL/GenBank/DDBJ databases">
        <authorList>
            <person name="Petersen C."/>
        </authorList>
    </citation>
    <scope>NUCLEOTIDE SEQUENCE</scope>
    <source>
        <strain evidence="7">IBT 3081</strain>
    </source>
</reference>
<dbReference type="PROSITE" id="PS50048">
    <property type="entry name" value="ZN2_CY6_FUNGAL_2"/>
    <property type="match status" value="1"/>
</dbReference>
<name>A0A9W9V1E0_9EURO</name>
<dbReference type="SMART" id="SM00066">
    <property type="entry name" value="GAL4"/>
    <property type="match status" value="1"/>
</dbReference>
<evidence type="ECO:0000313" key="7">
    <source>
        <dbReference type="EMBL" id="KAJ5365243.1"/>
    </source>
</evidence>